<evidence type="ECO:0000313" key="5">
    <source>
        <dbReference type="Proteomes" id="UP000000639"/>
    </source>
</evidence>
<dbReference type="PROSITE" id="PS51186">
    <property type="entry name" value="GNAT"/>
    <property type="match status" value="1"/>
</dbReference>
<organism evidence="4 5">
    <name type="scientific">Psychromonas ingrahamii (strain DSM 17664 / CCUG 51855 / 37)</name>
    <dbReference type="NCBI Taxonomy" id="357804"/>
    <lineage>
        <taxon>Bacteria</taxon>
        <taxon>Pseudomonadati</taxon>
        <taxon>Pseudomonadota</taxon>
        <taxon>Gammaproteobacteria</taxon>
        <taxon>Alteromonadales</taxon>
        <taxon>Psychromonadaceae</taxon>
        <taxon>Psychromonas</taxon>
    </lineage>
</organism>
<dbReference type="Gene3D" id="3.40.630.30">
    <property type="match status" value="1"/>
</dbReference>
<dbReference type="Proteomes" id="UP000000639">
    <property type="component" value="Chromosome"/>
</dbReference>
<dbReference type="EMBL" id="CP000510">
    <property type="protein sequence ID" value="ABM03139.1"/>
    <property type="molecule type" value="Genomic_DNA"/>
</dbReference>
<dbReference type="KEGG" id="pin:Ping_1314"/>
<keyword evidence="1 4" id="KW-0808">Transferase</keyword>
<dbReference type="STRING" id="357804.Ping_1314"/>
<keyword evidence="2" id="KW-0012">Acyltransferase</keyword>
<feature type="domain" description="N-acetyltransferase" evidence="3">
    <location>
        <begin position="11"/>
        <end position="170"/>
    </location>
</feature>
<dbReference type="GO" id="GO:0008080">
    <property type="term" value="F:N-acetyltransferase activity"/>
    <property type="evidence" value="ECO:0007669"/>
    <property type="project" value="UniProtKB-ARBA"/>
</dbReference>
<dbReference type="InterPro" id="IPR000182">
    <property type="entry name" value="GNAT_dom"/>
</dbReference>
<name>A1SUH4_PSYIN</name>
<keyword evidence="5" id="KW-1185">Reference proteome</keyword>
<dbReference type="OrthoDB" id="9805924at2"/>
<dbReference type="SUPFAM" id="SSF55729">
    <property type="entry name" value="Acyl-CoA N-acyltransferases (Nat)"/>
    <property type="match status" value="1"/>
</dbReference>
<evidence type="ECO:0000259" key="3">
    <source>
        <dbReference type="PROSITE" id="PS51186"/>
    </source>
</evidence>
<dbReference type="AlphaFoldDB" id="A1SUH4"/>
<gene>
    <name evidence="4" type="ordered locus">Ping_1314</name>
</gene>
<evidence type="ECO:0000313" key="4">
    <source>
        <dbReference type="EMBL" id="ABM03139.1"/>
    </source>
</evidence>
<protein>
    <submittedName>
        <fullName evidence="4">GCN5-related N-acetyltransferase</fullName>
    </submittedName>
</protein>
<evidence type="ECO:0000256" key="1">
    <source>
        <dbReference type="ARBA" id="ARBA00022679"/>
    </source>
</evidence>
<dbReference type="PANTHER" id="PTHR10545:SF29">
    <property type="entry name" value="GH14572P-RELATED"/>
    <property type="match status" value="1"/>
</dbReference>
<dbReference type="InterPro" id="IPR016181">
    <property type="entry name" value="Acyl_CoA_acyltransferase"/>
</dbReference>
<accession>A1SUH4</accession>
<dbReference type="RefSeq" id="WP_011769702.1">
    <property type="nucleotide sequence ID" value="NC_008709.1"/>
</dbReference>
<sequence>MPKIHTQDPKFFLQIASPDDAVLVVNFMKQLGTFQKMADKITATPERIERLLAAKQGEAVFGVYEGKMVGFAYFHQKSSAFTGRLGLYIDGFFIDDSMRGKGLGNIMMHFLSKYALDRGCEMLEWACLDWNTPAIEFYQKLGSDCIDTMRIYRLSPDNLAANALLFKDAPKPH</sequence>
<reference evidence="4 5" key="1">
    <citation type="submission" date="2007-01" db="EMBL/GenBank/DDBJ databases">
        <title>Complete sequence of Psychromonas ingrahamii 37.</title>
        <authorList>
            <consortium name="US DOE Joint Genome Institute"/>
            <person name="Copeland A."/>
            <person name="Lucas S."/>
            <person name="Lapidus A."/>
            <person name="Barry K."/>
            <person name="Detter J.C."/>
            <person name="Glavina del Rio T."/>
            <person name="Hammon N."/>
            <person name="Israni S."/>
            <person name="Dalin E."/>
            <person name="Tice H."/>
            <person name="Pitluck S."/>
            <person name="Thompson L.S."/>
            <person name="Brettin T."/>
            <person name="Bruce D."/>
            <person name="Han C."/>
            <person name="Tapia R."/>
            <person name="Schmutz J."/>
            <person name="Larimer F."/>
            <person name="Land M."/>
            <person name="Hauser L."/>
            <person name="Kyrpides N."/>
            <person name="Ivanova N."/>
            <person name="Staley J."/>
            <person name="Richardson P."/>
        </authorList>
    </citation>
    <scope>NUCLEOTIDE SEQUENCE [LARGE SCALE GENOMIC DNA]</scope>
    <source>
        <strain evidence="4 5">37</strain>
    </source>
</reference>
<dbReference type="CDD" id="cd04301">
    <property type="entry name" value="NAT_SF"/>
    <property type="match status" value="1"/>
</dbReference>
<dbReference type="HOGENOM" id="CLU_013985_41_3_6"/>
<dbReference type="Pfam" id="PF00583">
    <property type="entry name" value="Acetyltransf_1"/>
    <property type="match status" value="1"/>
</dbReference>
<evidence type="ECO:0000256" key="2">
    <source>
        <dbReference type="ARBA" id="ARBA00023315"/>
    </source>
</evidence>
<proteinExistence type="predicted"/>
<dbReference type="eggNOG" id="COG0456">
    <property type="taxonomic scope" value="Bacteria"/>
</dbReference>
<dbReference type="PANTHER" id="PTHR10545">
    <property type="entry name" value="DIAMINE N-ACETYLTRANSFERASE"/>
    <property type="match status" value="1"/>
</dbReference>
<dbReference type="InterPro" id="IPR051016">
    <property type="entry name" value="Diverse_Substrate_AcTransf"/>
</dbReference>